<evidence type="ECO:0000256" key="5">
    <source>
        <dbReference type="PIRSR" id="PIRSR601548-4"/>
    </source>
</evidence>
<evidence type="ECO:0000256" key="4">
    <source>
        <dbReference type="ARBA" id="ARBA00023180"/>
    </source>
</evidence>
<dbReference type="SUPFAM" id="SSF55486">
    <property type="entry name" value="Metalloproteases ('zincins'), catalytic domain"/>
    <property type="match status" value="1"/>
</dbReference>
<dbReference type="GO" id="GO:0008237">
    <property type="term" value="F:metallopeptidase activity"/>
    <property type="evidence" value="ECO:0007669"/>
    <property type="project" value="InterPro"/>
</dbReference>
<evidence type="ECO:0000313" key="8">
    <source>
        <dbReference type="Proteomes" id="UP000801492"/>
    </source>
</evidence>
<dbReference type="GO" id="GO:0006508">
    <property type="term" value="P:proteolysis"/>
    <property type="evidence" value="ECO:0007669"/>
    <property type="project" value="InterPro"/>
</dbReference>
<evidence type="ECO:0000256" key="1">
    <source>
        <dbReference type="ARBA" id="ARBA00008139"/>
    </source>
</evidence>
<accession>A0A8K0CQ26</accession>
<comment type="similarity">
    <text evidence="1 6">Belongs to the peptidase M2 family.</text>
</comment>
<comment type="caution">
    <text evidence="7">The sequence shown here is derived from an EMBL/GenBank/DDBJ whole genome shotgun (WGS) entry which is preliminary data.</text>
</comment>
<reference evidence="7" key="1">
    <citation type="submission" date="2019-08" db="EMBL/GenBank/DDBJ databases">
        <title>The genome of the North American firefly Photinus pyralis.</title>
        <authorList>
            <consortium name="Photinus pyralis genome working group"/>
            <person name="Fallon T.R."/>
            <person name="Sander Lower S.E."/>
            <person name="Weng J.-K."/>
        </authorList>
    </citation>
    <scope>NUCLEOTIDE SEQUENCE</scope>
    <source>
        <strain evidence="7">TRF0915ILg1</strain>
        <tissue evidence="7">Whole body</tissue>
    </source>
</reference>
<dbReference type="PROSITE" id="PS52011">
    <property type="entry name" value="PEPTIDASE_M2"/>
    <property type="match status" value="1"/>
</dbReference>
<feature type="non-terminal residue" evidence="7">
    <location>
        <position position="1"/>
    </location>
</feature>
<dbReference type="PANTHER" id="PTHR10514">
    <property type="entry name" value="ANGIOTENSIN-CONVERTING ENZYME"/>
    <property type="match status" value="1"/>
</dbReference>
<keyword evidence="2" id="KW-0732">Signal</keyword>
<gene>
    <name evidence="7" type="ORF">ILUMI_17082</name>
</gene>
<keyword evidence="4" id="KW-0325">Glycoprotein</keyword>
<keyword evidence="8" id="KW-1185">Reference proteome</keyword>
<protein>
    <submittedName>
        <fullName evidence="7">Uncharacterized protein</fullName>
    </submittedName>
</protein>
<evidence type="ECO:0000256" key="6">
    <source>
        <dbReference type="PROSITE-ProRule" id="PRU01355"/>
    </source>
</evidence>
<sequence length="131" mass="14999">KIIQKIKPPISRSDMFDFDPGSKFHIPADTQYISYFVAHILEFQLHKALCIVSGQFDPRNEFTPLHECDIYGSKEAGKRLRAGLSLGASRHWKVVLKEITGESELSASAILEYFKPLYEFLKHENSKPNFV</sequence>
<evidence type="ECO:0000313" key="7">
    <source>
        <dbReference type="EMBL" id="KAF2889091.1"/>
    </source>
</evidence>
<dbReference type="Proteomes" id="UP000801492">
    <property type="component" value="Unassembled WGS sequence"/>
</dbReference>
<dbReference type="InterPro" id="IPR001548">
    <property type="entry name" value="Peptidase_M2"/>
</dbReference>
<evidence type="ECO:0000256" key="3">
    <source>
        <dbReference type="ARBA" id="ARBA00023157"/>
    </source>
</evidence>
<dbReference type="Pfam" id="PF01401">
    <property type="entry name" value="Peptidase_M2"/>
    <property type="match status" value="1"/>
</dbReference>
<dbReference type="GO" id="GO:0008241">
    <property type="term" value="F:peptidyl-dipeptidase activity"/>
    <property type="evidence" value="ECO:0007669"/>
    <property type="project" value="InterPro"/>
</dbReference>
<name>A0A8K0CQ26_IGNLU</name>
<keyword evidence="3 5" id="KW-1015">Disulfide bond</keyword>
<proteinExistence type="inferred from homology"/>
<dbReference type="PANTHER" id="PTHR10514:SF27">
    <property type="entry name" value="ANGIOTENSIN-CONVERTING ENZYME"/>
    <property type="match status" value="1"/>
</dbReference>
<dbReference type="OrthoDB" id="10029630at2759"/>
<dbReference type="EMBL" id="VTPC01070926">
    <property type="protein sequence ID" value="KAF2889091.1"/>
    <property type="molecule type" value="Genomic_DNA"/>
</dbReference>
<evidence type="ECO:0000256" key="2">
    <source>
        <dbReference type="ARBA" id="ARBA00022729"/>
    </source>
</evidence>
<feature type="disulfide bond" evidence="5 6">
    <location>
        <begin position="50"/>
        <end position="68"/>
    </location>
</feature>
<dbReference type="AlphaFoldDB" id="A0A8K0CQ26"/>
<comment type="caution">
    <text evidence="6">Lacks conserved residue(s) required for the propagation of feature annotation.</text>
</comment>
<organism evidence="7 8">
    <name type="scientific">Ignelater luminosus</name>
    <name type="common">Cucubano</name>
    <name type="synonym">Pyrophorus luminosus</name>
    <dbReference type="NCBI Taxonomy" id="2038154"/>
    <lineage>
        <taxon>Eukaryota</taxon>
        <taxon>Metazoa</taxon>
        <taxon>Ecdysozoa</taxon>
        <taxon>Arthropoda</taxon>
        <taxon>Hexapoda</taxon>
        <taxon>Insecta</taxon>
        <taxon>Pterygota</taxon>
        <taxon>Neoptera</taxon>
        <taxon>Endopterygota</taxon>
        <taxon>Coleoptera</taxon>
        <taxon>Polyphaga</taxon>
        <taxon>Elateriformia</taxon>
        <taxon>Elateroidea</taxon>
        <taxon>Elateridae</taxon>
        <taxon>Agrypninae</taxon>
        <taxon>Pyrophorini</taxon>
        <taxon>Ignelater</taxon>
    </lineage>
</organism>
<dbReference type="GO" id="GO:0005886">
    <property type="term" value="C:plasma membrane"/>
    <property type="evidence" value="ECO:0007669"/>
    <property type="project" value="TreeGrafter"/>
</dbReference>